<name>A0A564WI19_9PROT</name>
<proteinExistence type="predicted"/>
<evidence type="ECO:0000313" key="2">
    <source>
        <dbReference type="Proteomes" id="UP000326641"/>
    </source>
</evidence>
<accession>A0A564WI19</accession>
<gene>
    <name evidence="1" type="ORF">DF3PA_40080</name>
</gene>
<dbReference type="Proteomes" id="UP000326641">
    <property type="component" value="Unassembled WGS sequence"/>
</dbReference>
<reference evidence="1" key="1">
    <citation type="submission" date="2018-11" db="EMBL/GenBank/DDBJ databases">
        <authorList>
            <person name="Onetto C."/>
        </authorList>
    </citation>
    <scope>NUCLEOTIDE SEQUENCE [LARGE SCALE GENOMIC DNA]</scope>
</reference>
<organism evidence="1 2">
    <name type="scientific">Candidatus Defluviicoccus seviourii</name>
    <dbReference type="NCBI Taxonomy" id="2565273"/>
    <lineage>
        <taxon>Bacteria</taxon>
        <taxon>Pseudomonadati</taxon>
        <taxon>Pseudomonadota</taxon>
        <taxon>Alphaproteobacteria</taxon>
        <taxon>Rhodospirillales</taxon>
        <taxon>Rhodospirillaceae</taxon>
        <taxon>Defluviicoccus</taxon>
    </lineage>
</organism>
<evidence type="ECO:0008006" key="3">
    <source>
        <dbReference type="Google" id="ProtNLM"/>
    </source>
</evidence>
<dbReference type="AlphaFoldDB" id="A0A564WI19"/>
<dbReference type="EMBL" id="UXAT02000034">
    <property type="protein sequence ID" value="VUX47204.1"/>
    <property type="molecule type" value="Genomic_DNA"/>
</dbReference>
<keyword evidence="2" id="KW-1185">Reference proteome</keyword>
<protein>
    <recommendedName>
        <fullName evidence="3">General stress protein 17M-like domain-containing protein</fullName>
    </recommendedName>
</protein>
<sequence>MQAQRQGREVVGLFADQGPFEAAIKALLGFGFEHAELSVLASHESLEAASTTQPRWQDRLTALVGELRYEGPLVASGAILLAGGATAAWLAGVIGATVGGLALKELLGEATATPHTDHFARSLAAGSLILWVRADAPEREEAARRILTAHGASNIHSVPTTGAAAAAAQEGPAQPHE</sequence>
<comment type="caution">
    <text evidence="1">The sequence shown here is derived from an EMBL/GenBank/DDBJ whole genome shotgun (WGS) entry which is preliminary data.</text>
</comment>
<evidence type="ECO:0000313" key="1">
    <source>
        <dbReference type="EMBL" id="VUX47204.1"/>
    </source>
</evidence>